<name>A0A438D0W1_VITVI</name>
<feature type="compositionally biased region" description="Low complexity" evidence="2">
    <location>
        <begin position="237"/>
        <end position="261"/>
    </location>
</feature>
<dbReference type="PANTHER" id="PTHR37984:SF5">
    <property type="entry name" value="PROTEIN NYNRIN-LIKE"/>
    <property type="match status" value="1"/>
</dbReference>
<dbReference type="InterPro" id="IPR012337">
    <property type="entry name" value="RNaseH-like_sf"/>
</dbReference>
<dbReference type="SUPFAM" id="SSF56672">
    <property type="entry name" value="DNA/RNA polymerases"/>
    <property type="match status" value="2"/>
</dbReference>
<dbReference type="InterPro" id="IPR043502">
    <property type="entry name" value="DNA/RNA_pol_sf"/>
</dbReference>
<evidence type="ECO:0000259" key="3">
    <source>
        <dbReference type="PROSITE" id="PS50994"/>
    </source>
</evidence>
<dbReference type="Pfam" id="PF13976">
    <property type="entry name" value="gag_pre-integrs"/>
    <property type="match status" value="1"/>
</dbReference>
<reference evidence="4 5" key="1">
    <citation type="journal article" date="2018" name="PLoS Genet.">
        <title>Population sequencing reveals clonal diversity and ancestral inbreeding in the grapevine cultivar Chardonnay.</title>
        <authorList>
            <person name="Roach M.J."/>
            <person name="Johnson D.L."/>
            <person name="Bohlmann J."/>
            <person name="van Vuuren H.J."/>
            <person name="Jones S.J."/>
            <person name="Pretorius I.S."/>
            <person name="Schmidt S.A."/>
            <person name="Borneman A.R."/>
        </authorList>
    </citation>
    <scope>NUCLEOTIDE SEQUENCE [LARGE SCALE GENOMIC DNA]</scope>
    <source>
        <strain evidence="5">cv. Chardonnay</strain>
        <tissue evidence="4">Leaf</tissue>
    </source>
</reference>
<comment type="caution">
    <text evidence="4">The sequence shown here is derived from an EMBL/GenBank/DDBJ whole genome shotgun (WGS) entry which is preliminary data.</text>
</comment>
<dbReference type="Proteomes" id="UP000288805">
    <property type="component" value="Unassembled WGS sequence"/>
</dbReference>
<dbReference type="EMBL" id="QGNW01001866">
    <property type="protein sequence ID" value="RVW29032.1"/>
    <property type="molecule type" value="Genomic_DNA"/>
</dbReference>
<dbReference type="GO" id="GO:0003676">
    <property type="term" value="F:nucleic acid binding"/>
    <property type="evidence" value="ECO:0007669"/>
    <property type="project" value="InterPro"/>
</dbReference>
<dbReference type="Gene3D" id="3.30.420.10">
    <property type="entry name" value="Ribonuclease H-like superfamily/Ribonuclease H"/>
    <property type="match status" value="1"/>
</dbReference>
<feature type="domain" description="Integrase catalytic" evidence="3">
    <location>
        <begin position="262"/>
        <end position="470"/>
    </location>
</feature>
<dbReference type="InterPro" id="IPR054722">
    <property type="entry name" value="PolX-like_BBD"/>
</dbReference>
<dbReference type="Gene3D" id="3.30.70.270">
    <property type="match status" value="1"/>
</dbReference>
<dbReference type="InterPro" id="IPR013103">
    <property type="entry name" value="RVT_2"/>
</dbReference>
<accession>A0A438D0W1</accession>
<sequence>MDHGGCVDSRAINKITIKYRFPIPRLDMLDMMVGSVIFSKIDLRSGYHQICIRQGMNGKHPSKLRMDCFVVSSKGVEIDPEKIKAIVDWLVPTNIHEATNKAFEEIKSKMVNPPILRLPDFEKVFEVAYDASMWELEQFLAKRDILRSLGNLLRCIVRDQLRNWDNVLPQTEFAFNSSTNAVLDSSVLVSQTTSRGGRSGTRGRGQRPHCTYCNKLGHTRDRCYQLHGRPPRTAHMAQSSDSPLPQPPSSSASQTSQASIASVAQPGNASACLTHTSSLGPWILDSGASDHLSGNKDLFSSITTTSDLPTITLANGSQTVAKDRSTGKTIGIGRESQGLYHLTSDSSPAVCISTDAPLLIHNRLGHPSLSKFQKMVPRFSTLSSLPSQFTSFMSHHGILHQSSCAHTPQQNGVAERKNRHLVETARTLLLHSHVPFRFWGDAVLTACYLINRQAFRQSHEVPLLGYSRLQKGYRVIPLRLIDTLISADVTFFEDSPFFSTTSESLPVSEVLPIPIVSPPDAMPPRPLQVYHRRPRVVAPLPFPEAPADSLPIPSTSPAPALPSPNDLPIAVGKAMVDEMAALHSNGTWDLVVLPSGKSTVGCRWVYAVKVGPDGQVDRLKARLVAKGYTQVYGSDYGDTFSPVAKIASVRLLLSMAAMCSWPLYQLDIKKCLPSWLRRSLYGLKQSPRAWFSRFSSVVQEFGMLRSTADHSVFYHHNSLGQCIYLVVYVDDIVITGSDQDGIQKLKQHLFTHFHTKDLGKLKYFLGIEIAQSSSGVVLSQRKYALDILEETGMLDCKPVDTPMDPNVKLCTRQGSLLGDPGDIDGSHWDAVIRILRYIKSTQAKVYCTRIEVILKLLVTQMQIGLAHPQIDVPLQELRFGKDEQMKLICDNQAALHIASQSPHIKKLQAKKTGPFRVLKRLGENAYLLELPSNLHFSPIFNVEDLCIYHGHHNDVNEELDLQLPSTLSPRPEIEHVFDDQLVSTQQGGYKIFW</sequence>
<dbReference type="Pfam" id="PF24626">
    <property type="entry name" value="SH3_Tf2-1"/>
    <property type="match status" value="1"/>
</dbReference>
<evidence type="ECO:0000313" key="4">
    <source>
        <dbReference type="EMBL" id="RVW29032.1"/>
    </source>
</evidence>
<dbReference type="InterPro" id="IPR056924">
    <property type="entry name" value="SH3_Tf2-1"/>
</dbReference>
<feature type="region of interest" description="Disordered" evidence="2">
    <location>
        <begin position="224"/>
        <end position="261"/>
    </location>
</feature>
<dbReference type="InterPro" id="IPR025724">
    <property type="entry name" value="GAG-pre-integrase_dom"/>
</dbReference>
<protein>
    <submittedName>
        <fullName evidence="4">Retrovirus-related Pol polyprotein from transposon RE1</fullName>
    </submittedName>
</protein>
<keyword evidence="1" id="KW-0378">Hydrolase</keyword>
<dbReference type="InterPro" id="IPR001584">
    <property type="entry name" value="Integrase_cat-core"/>
</dbReference>
<dbReference type="SUPFAM" id="SSF53098">
    <property type="entry name" value="Ribonuclease H-like"/>
    <property type="match status" value="1"/>
</dbReference>
<dbReference type="InterPro" id="IPR050951">
    <property type="entry name" value="Retrovirus_Pol_polyprotein"/>
</dbReference>
<dbReference type="AlphaFoldDB" id="A0A438D0W1"/>
<keyword evidence="1" id="KW-0645">Protease</keyword>
<keyword evidence="1" id="KW-0064">Aspartyl protease</keyword>
<dbReference type="GO" id="GO:0004190">
    <property type="term" value="F:aspartic-type endopeptidase activity"/>
    <property type="evidence" value="ECO:0007669"/>
    <property type="project" value="UniProtKB-KW"/>
</dbReference>
<dbReference type="InterPro" id="IPR043128">
    <property type="entry name" value="Rev_trsase/Diguanyl_cyclase"/>
</dbReference>
<dbReference type="Pfam" id="PF07727">
    <property type="entry name" value="RVT_2"/>
    <property type="match status" value="2"/>
</dbReference>
<gene>
    <name evidence="4" type="primary">RE1_221</name>
    <name evidence="4" type="ORF">CK203_088921</name>
</gene>
<proteinExistence type="predicted"/>
<dbReference type="PANTHER" id="PTHR37984">
    <property type="entry name" value="PROTEIN CBG26694"/>
    <property type="match status" value="1"/>
</dbReference>
<evidence type="ECO:0000256" key="2">
    <source>
        <dbReference type="SAM" id="MobiDB-lite"/>
    </source>
</evidence>
<evidence type="ECO:0000256" key="1">
    <source>
        <dbReference type="ARBA" id="ARBA00022750"/>
    </source>
</evidence>
<dbReference type="Pfam" id="PF22936">
    <property type="entry name" value="Pol_BBD"/>
    <property type="match status" value="1"/>
</dbReference>
<dbReference type="GO" id="GO:0015074">
    <property type="term" value="P:DNA integration"/>
    <property type="evidence" value="ECO:0007669"/>
    <property type="project" value="InterPro"/>
</dbReference>
<dbReference type="PROSITE" id="PS50994">
    <property type="entry name" value="INTEGRASE"/>
    <property type="match status" value="1"/>
</dbReference>
<organism evidence="4 5">
    <name type="scientific">Vitis vinifera</name>
    <name type="common">Grape</name>
    <dbReference type="NCBI Taxonomy" id="29760"/>
    <lineage>
        <taxon>Eukaryota</taxon>
        <taxon>Viridiplantae</taxon>
        <taxon>Streptophyta</taxon>
        <taxon>Embryophyta</taxon>
        <taxon>Tracheophyta</taxon>
        <taxon>Spermatophyta</taxon>
        <taxon>Magnoliopsida</taxon>
        <taxon>eudicotyledons</taxon>
        <taxon>Gunneridae</taxon>
        <taxon>Pentapetalae</taxon>
        <taxon>rosids</taxon>
        <taxon>Vitales</taxon>
        <taxon>Vitaceae</taxon>
        <taxon>Viteae</taxon>
        <taxon>Vitis</taxon>
    </lineage>
</organism>
<dbReference type="InterPro" id="IPR036397">
    <property type="entry name" value="RNaseH_sf"/>
</dbReference>
<evidence type="ECO:0000313" key="5">
    <source>
        <dbReference type="Proteomes" id="UP000288805"/>
    </source>
</evidence>
<feature type="region of interest" description="Disordered" evidence="2">
    <location>
        <begin position="190"/>
        <end position="209"/>
    </location>
</feature>